<name>A0ACC0JVX5_CHOFU</name>
<accession>A0ACC0JVX5</accession>
<evidence type="ECO:0000313" key="2">
    <source>
        <dbReference type="Proteomes" id="UP001064048"/>
    </source>
</evidence>
<protein>
    <submittedName>
        <fullName evidence="1">Uncharacterized protein</fullName>
    </submittedName>
</protein>
<dbReference type="EMBL" id="CM046103">
    <property type="protein sequence ID" value="KAI8428376.1"/>
    <property type="molecule type" value="Genomic_DNA"/>
</dbReference>
<proteinExistence type="predicted"/>
<sequence length="264" mass="28544">MDIVRVAGNRSKGKTSSTSSGRLSKFPSNYTSEEGDNEDPVHTYAMAENVLDIVVALYSFTSNNEQELSFEKGDRLEIVERPPSDPEWYRARDSRGRVGLVPRNYLQELADYLAMPYSEAGSGGGGRRGRWGGGAGAAGRAWYYGAVTRTQCDALLNQHGHDGDFLIRDSETNVGDYSVSLKAPGRNKHFRVHVAGALSVLHRQRKFPTLDQLVAHYQRAPSTPNSGGEVVSGAPAAQGGPALLSASQYPPCHLPADGPTLLIQ</sequence>
<dbReference type="Proteomes" id="UP001064048">
    <property type="component" value="Chromosome 3"/>
</dbReference>
<reference evidence="1 2" key="1">
    <citation type="journal article" date="2022" name="Genome Biol. Evol.">
        <title>The Spruce Budworm Genome: Reconstructing the Evolutionary History of Antifreeze Proteins.</title>
        <authorList>
            <person name="Beliveau C."/>
            <person name="Gagne P."/>
            <person name="Picq S."/>
            <person name="Vernygora O."/>
            <person name="Keeling C.I."/>
            <person name="Pinkney K."/>
            <person name="Doucet D."/>
            <person name="Wen F."/>
            <person name="Johnston J.S."/>
            <person name="Maaroufi H."/>
            <person name="Boyle B."/>
            <person name="Laroche J."/>
            <person name="Dewar K."/>
            <person name="Juretic N."/>
            <person name="Blackburn G."/>
            <person name="Nisole A."/>
            <person name="Brunet B."/>
            <person name="Brandao M."/>
            <person name="Lumley L."/>
            <person name="Duan J."/>
            <person name="Quan G."/>
            <person name="Lucarotti C.J."/>
            <person name="Roe A.D."/>
            <person name="Sperling F.A.H."/>
            <person name="Levesque R.C."/>
            <person name="Cusson M."/>
        </authorList>
    </citation>
    <scope>NUCLEOTIDE SEQUENCE [LARGE SCALE GENOMIC DNA]</scope>
    <source>
        <strain evidence="1">Glfc:IPQL:Cfum</strain>
    </source>
</reference>
<organism evidence="1 2">
    <name type="scientific">Choristoneura fumiferana</name>
    <name type="common">Spruce budworm moth</name>
    <name type="synonym">Archips fumiferana</name>
    <dbReference type="NCBI Taxonomy" id="7141"/>
    <lineage>
        <taxon>Eukaryota</taxon>
        <taxon>Metazoa</taxon>
        <taxon>Ecdysozoa</taxon>
        <taxon>Arthropoda</taxon>
        <taxon>Hexapoda</taxon>
        <taxon>Insecta</taxon>
        <taxon>Pterygota</taxon>
        <taxon>Neoptera</taxon>
        <taxon>Endopterygota</taxon>
        <taxon>Lepidoptera</taxon>
        <taxon>Glossata</taxon>
        <taxon>Ditrysia</taxon>
        <taxon>Tortricoidea</taxon>
        <taxon>Tortricidae</taxon>
        <taxon>Tortricinae</taxon>
        <taxon>Choristoneura</taxon>
    </lineage>
</organism>
<evidence type="ECO:0000313" key="1">
    <source>
        <dbReference type="EMBL" id="KAI8428376.1"/>
    </source>
</evidence>
<keyword evidence="2" id="KW-1185">Reference proteome</keyword>
<comment type="caution">
    <text evidence="1">The sequence shown here is derived from an EMBL/GenBank/DDBJ whole genome shotgun (WGS) entry which is preliminary data.</text>
</comment>
<gene>
    <name evidence="1" type="ORF">MSG28_002561</name>
</gene>